<reference evidence="1" key="1">
    <citation type="submission" date="2020-04" db="EMBL/GenBank/DDBJ databases">
        <authorList>
            <person name="Chiriac C."/>
            <person name="Salcher M."/>
            <person name="Ghai R."/>
            <person name="Kavagutti S V."/>
        </authorList>
    </citation>
    <scope>NUCLEOTIDE SEQUENCE</scope>
</reference>
<organism evidence="1">
    <name type="scientific">uncultured Caudovirales phage</name>
    <dbReference type="NCBI Taxonomy" id="2100421"/>
    <lineage>
        <taxon>Viruses</taxon>
        <taxon>Duplodnaviria</taxon>
        <taxon>Heunggongvirae</taxon>
        <taxon>Uroviricota</taxon>
        <taxon>Caudoviricetes</taxon>
        <taxon>Peduoviridae</taxon>
        <taxon>Maltschvirus</taxon>
        <taxon>Maltschvirus maltsch</taxon>
    </lineage>
</organism>
<name>A0A6J5NVK5_9CAUD</name>
<proteinExistence type="predicted"/>
<gene>
    <name evidence="1" type="ORF">UFOVP764_35</name>
</gene>
<sequence>MMGNKFGKLTVLEMIGERVAGRHPSWKCVCDCGKECVRTAPALRAGKESSCGCAIKSFQREKHNLSGKKFDRLLVLQAENTSSLKRHILWKCVCDCGQETTATGSDLRSGHKKSCGCLQREITSENSTKHGHAKPKQQTRTYVSWASMHTRCKNKNAMNFKHYGGRGISVCERWESFENFLIDMGERPSGKSLDRIDVDGNYELSNCKWSTASEQVKNQRRYKNVQ</sequence>
<accession>A0A6J5NVK5</accession>
<dbReference type="EMBL" id="LR796711">
    <property type="protein sequence ID" value="CAB4161158.1"/>
    <property type="molecule type" value="Genomic_DNA"/>
</dbReference>
<protein>
    <submittedName>
        <fullName evidence="1">Uncharacterized protein</fullName>
    </submittedName>
</protein>
<evidence type="ECO:0000313" key="1">
    <source>
        <dbReference type="EMBL" id="CAB4161158.1"/>
    </source>
</evidence>